<sequence length="132" mass="14396">MRDFATKQMSTTPEHVAPDGSDVRELLSLQGGGLAHFELAAGQTSIAVAHQTVEEIWFFLGGRGQMWRRQVAREQIVDVYAGVSITIPQGTCFQFRSEGPDPLAAVGVTMPPWPGMDEAVEVDGIWEPSSRP</sequence>
<organism evidence="2">
    <name type="scientific">marine metagenome</name>
    <dbReference type="NCBI Taxonomy" id="408172"/>
    <lineage>
        <taxon>unclassified sequences</taxon>
        <taxon>metagenomes</taxon>
        <taxon>ecological metagenomes</taxon>
    </lineage>
</organism>
<dbReference type="AlphaFoldDB" id="A0A382F432"/>
<evidence type="ECO:0000256" key="1">
    <source>
        <dbReference type="SAM" id="MobiDB-lite"/>
    </source>
</evidence>
<feature type="region of interest" description="Disordered" evidence="1">
    <location>
        <begin position="1"/>
        <end position="20"/>
    </location>
</feature>
<accession>A0A382F432</accession>
<gene>
    <name evidence="2" type="ORF">METZ01_LOCUS209735</name>
</gene>
<dbReference type="SUPFAM" id="SSF51182">
    <property type="entry name" value="RmlC-like cupins"/>
    <property type="match status" value="1"/>
</dbReference>
<dbReference type="EMBL" id="UINC01047516">
    <property type="protein sequence ID" value="SVB56881.1"/>
    <property type="molecule type" value="Genomic_DNA"/>
</dbReference>
<evidence type="ECO:0008006" key="3">
    <source>
        <dbReference type="Google" id="ProtNLM"/>
    </source>
</evidence>
<dbReference type="InterPro" id="IPR014710">
    <property type="entry name" value="RmlC-like_jellyroll"/>
</dbReference>
<evidence type="ECO:0000313" key="2">
    <source>
        <dbReference type="EMBL" id="SVB56881.1"/>
    </source>
</evidence>
<name>A0A382F432_9ZZZZ</name>
<proteinExistence type="predicted"/>
<dbReference type="InterPro" id="IPR011051">
    <property type="entry name" value="RmlC_Cupin_sf"/>
</dbReference>
<reference evidence="2" key="1">
    <citation type="submission" date="2018-05" db="EMBL/GenBank/DDBJ databases">
        <authorList>
            <person name="Lanie J.A."/>
            <person name="Ng W.-L."/>
            <person name="Kazmierczak K.M."/>
            <person name="Andrzejewski T.M."/>
            <person name="Davidsen T.M."/>
            <person name="Wayne K.J."/>
            <person name="Tettelin H."/>
            <person name="Glass J.I."/>
            <person name="Rusch D."/>
            <person name="Podicherti R."/>
            <person name="Tsui H.-C.T."/>
            <person name="Winkler M.E."/>
        </authorList>
    </citation>
    <scope>NUCLEOTIDE SEQUENCE</scope>
</reference>
<protein>
    <recommendedName>
        <fullName evidence="3">Cupin 2 conserved barrel domain-containing protein</fullName>
    </recommendedName>
</protein>
<dbReference type="Gene3D" id="2.60.120.10">
    <property type="entry name" value="Jelly Rolls"/>
    <property type="match status" value="1"/>
</dbReference>